<organism evidence="1 2">
    <name type="scientific">Araneus ventricosus</name>
    <name type="common">Orbweaver spider</name>
    <name type="synonym">Epeira ventricosa</name>
    <dbReference type="NCBI Taxonomy" id="182803"/>
    <lineage>
        <taxon>Eukaryota</taxon>
        <taxon>Metazoa</taxon>
        <taxon>Ecdysozoa</taxon>
        <taxon>Arthropoda</taxon>
        <taxon>Chelicerata</taxon>
        <taxon>Arachnida</taxon>
        <taxon>Araneae</taxon>
        <taxon>Araneomorphae</taxon>
        <taxon>Entelegynae</taxon>
        <taxon>Araneoidea</taxon>
        <taxon>Araneidae</taxon>
        <taxon>Araneus</taxon>
    </lineage>
</organism>
<keyword evidence="2" id="KW-1185">Reference proteome</keyword>
<comment type="caution">
    <text evidence="1">The sequence shown here is derived from an EMBL/GenBank/DDBJ whole genome shotgun (WGS) entry which is preliminary data.</text>
</comment>
<sequence>MLDRSGLVVRCRLRGRSVTGSKPESTEDPFVYLACCTLNHTQGATRPPVCVVRKSGEGVPAQVSSSSSDLGSNLRGPSKIALVVLQNGMLT</sequence>
<proteinExistence type="predicted"/>
<evidence type="ECO:0000313" key="2">
    <source>
        <dbReference type="Proteomes" id="UP000499080"/>
    </source>
</evidence>
<gene>
    <name evidence="1" type="ORF">AVEN_248830_1</name>
</gene>
<accession>A0A4Y2HXP9</accession>
<dbReference type="Proteomes" id="UP000499080">
    <property type="component" value="Unassembled WGS sequence"/>
</dbReference>
<protein>
    <submittedName>
        <fullName evidence="1">Uncharacterized protein</fullName>
    </submittedName>
</protein>
<name>A0A4Y2HXP9_ARAVE</name>
<reference evidence="1 2" key="1">
    <citation type="journal article" date="2019" name="Sci. Rep.">
        <title>Orb-weaving spider Araneus ventricosus genome elucidates the spidroin gene catalogue.</title>
        <authorList>
            <person name="Kono N."/>
            <person name="Nakamura H."/>
            <person name="Ohtoshi R."/>
            <person name="Moran D.A.P."/>
            <person name="Shinohara A."/>
            <person name="Yoshida Y."/>
            <person name="Fujiwara M."/>
            <person name="Mori M."/>
            <person name="Tomita M."/>
            <person name="Arakawa K."/>
        </authorList>
    </citation>
    <scope>NUCLEOTIDE SEQUENCE [LARGE SCALE GENOMIC DNA]</scope>
</reference>
<dbReference type="EMBL" id="BGPR01002225">
    <property type="protein sequence ID" value="GBM70012.1"/>
    <property type="molecule type" value="Genomic_DNA"/>
</dbReference>
<dbReference type="AlphaFoldDB" id="A0A4Y2HXP9"/>
<evidence type="ECO:0000313" key="1">
    <source>
        <dbReference type="EMBL" id="GBM70012.1"/>
    </source>
</evidence>